<sequence>MGVEIKIGVHVKDIKPDCVMIGDERFAVENTIWTAGVKASPAGTWLHAETDHDGRVKVGRDLSVPEDSIQVLEDNMMWRGYSHV</sequence>
<gene>
    <name evidence="1" type="ORF">KSB_04490</name>
</gene>
<reference evidence="1 2" key="1">
    <citation type="journal article" date="2021" name="Int. J. Syst. Evol. Microbiol.">
        <title>Reticulibacter mediterranei gen. nov., sp. nov., within the new family Reticulibacteraceae fam. nov., and Ktedonospora formicarum gen. nov., sp. nov., Ktedonobacter robiniae sp. nov., Dictyobacter formicarum sp. nov. and Dictyobacter arantiisoli sp. nov., belonging to the class Ktedonobacteria.</title>
        <authorList>
            <person name="Yabe S."/>
            <person name="Zheng Y."/>
            <person name="Wang C.M."/>
            <person name="Sakai Y."/>
            <person name="Abe K."/>
            <person name="Yokota A."/>
            <person name="Donadio S."/>
            <person name="Cavaletti L."/>
            <person name="Monciardini P."/>
        </authorList>
    </citation>
    <scope>NUCLEOTIDE SEQUENCE [LARGE SCALE GENOMIC DNA]</scope>
    <source>
        <strain evidence="1 2">SOSP1-30</strain>
    </source>
</reference>
<name>A0ABQ3UGY6_9CHLR</name>
<proteinExistence type="predicted"/>
<dbReference type="EMBL" id="BNJG01000001">
    <property type="protein sequence ID" value="GHO51974.1"/>
    <property type="molecule type" value="Genomic_DNA"/>
</dbReference>
<dbReference type="Proteomes" id="UP000654345">
    <property type="component" value="Unassembled WGS sequence"/>
</dbReference>
<evidence type="ECO:0000313" key="2">
    <source>
        <dbReference type="Proteomes" id="UP000654345"/>
    </source>
</evidence>
<organism evidence="1 2">
    <name type="scientific">Ktedonobacter robiniae</name>
    <dbReference type="NCBI Taxonomy" id="2778365"/>
    <lineage>
        <taxon>Bacteria</taxon>
        <taxon>Bacillati</taxon>
        <taxon>Chloroflexota</taxon>
        <taxon>Ktedonobacteria</taxon>
        <taxon>Ktedonobacterales</taxon>
        <taxon>Ktedonobacteraceae</taxon>
        <taxon>Ktedonobacter</taxon>
    </lineage>
</organism>
<dbReference type="Gene3D" id="3.50.50.100">
    <property type="match status" value="1"/>
</dbReference>
<comment type="caution">
    <text evidence="1">The sequence shown here is derived from an EMBL/GenBank/DDBJ whole genome shotgun (WGS) entry which is preliminary data.</text>
</comment>
<evidence type="ECO:0000313" key="1">
    <source>
        <dbReference type="EMBL" id="GHO51974.1"/>
    </source>
</evidence>
<keyword evidence="2" id="KW-1185">Reference proteome</keyword>
<accession>A0ABQ3UGY6</accession>
<protein>
    <submittedName>
        <fullName evidence="1">Uncharacterized protein</fullName>
    </submittedName>
</protein>